<accession>A0AAV4WUM2</accession>
<comment type="caution">
    <text evidence="1">The sequence shown here is derived from an EMBL/GenBank/DDBJ whole genome shotgun (WGS) entry which is preliminary data.</text>
</comment>
<name>A0AAV4WUM2_9ARAC</name>
<proteinExistence type="predicted"/>
<dbReference type="AlphaFoldDB" id="A0AAV4WUM2"/>
<reference evidence="1 2" key="1">
    <citation type="submission" date="2021-06" db="EMBL/GenBank/DDBJ databases">
        <title>Caerostris darwini draft genome.</title>
        <authorList>
            <person name="Kono N."/>
            <person name="Arakawa K."/>
        </authorList>
    </citation>
    <scope>NUCLEOTIDE SEQUENCE [LARGE SCALE GENOMIC DNA]</scope>
</reference>
<dbReference type="Proteomes" id="UP001054837">
    <property type="component" value="Unassembled WGS sequence"/>
</dbReference>
<sequence length="159" mass="18292">MLDSSEVNQKGISNIFRKFFIWYRYPDLQVRHMLNAHPANCIYIEFDKTGSTLQQEVLMHCLVYGTLRLSVCLLEWPVRTISFSYDICMLDSASEIHLVDISDVNTDGRLFKHLKPEEYPYILNDCLSSVERVYILSTDQSNAALSCPKGFSMLEGPAR</sequence>
<evidence type="ECO:0000313" key="2">
    <source>
        <dbReference type="Proteomes" id="UP001054837"/>
    </source>
</evidence>
<gene>
    <name evidence="1" type="primary">X975_24762</name>
    <name evidence="1" type="ORF">CDAR_205341</name>
</gene>
<dbReference type="EMBL" id="BPLQ01015067">
    <property type="protein sequence ID" value="GIY85591.1"/>
    <property type="molecule type" value="Genomic_DNA"/>
</dbReference>
<evidence type="ECO:0000313" key="1">
    <source>
        <dbReference type="EMBL" id="GIY85591.1"/>
    </source>
</evidence>
<keyword evidence="2" id="KW-1185">Reference proteome</keyword>
<protein>
    <submittedName>
        <fullName evidence="1">THO complex subunit 3</fullName>
    </submittedName>
</protein>
<organism evidence="1 2">
    <name type="scientific">Caerostris darwini</name>
    <dbReference type="NCBI Taxonomy" id="1538125"/>
    <lineage>
        <taxon>Eukaryota</taxon>
        <taxon>Metazoa</taxon>
        <taxon>Ecdysozoa</taxon>
        <taxon>Arthropoda</taxon>
        <taxon>Chelicerata</taxon>
        <taxon>Arachnida</taxon>
        <taxon>Araneae</taxon>
        <taxon>Araneomorphae</taxon>
        <taxon>Entelegynae</taxon>
        <taxon>Araneoidea</taxon>
        <taxon>Araneidae</taxon>
        <taxon>Caerostris</taxon>
    </lineage>
</organism>